<dbReference type="SUPFAM" id="SSF55874">
    <property type="entry name" value="ATPase domain of HSP90 chaperone/DNA topoisomerase II/histidine kinase"/>
    <property type="match status" value="1"/>
</dbReference>
<evidence type="ECO:0000256" key="12">
    <source>
        <dbReference type="PROSITE-ProRule" id="PRU00169"/>
    </source>
</evidence>
<evidence type="ECO:0000256" key="10">
    <source>
        <dbReference type="ARBA" id="ARBA00023012"/>
    </source>
</evidence>
<dbReference type="Gene3D" id="1.10.287.130">
    <property type="match status" value="1"/>
</dbReference>
<accession>A0A1Y5F3W2</accession>
<dbReference type="InterPro" id="IPR001789">
    <property type="entry name" value="Sig_transdc_resp-reg_receiver"/>
</dbReference>
<comment type="catalytic activity">
    <reaction evidence="1">
        <text>ATP + protein L-histidine = ADP + protein N-phospho-L-histidine.</text>
        <dbReference type="EC" id="2.7.13.3"/>
    </reaction>
</comment>
<keyword evidence="11" id="KW-0472">Membrane</keyword>
<dbReference type="PANTHER" id="PTHR43711">
    <property type="entry name" value="TWO-COMPONENT HISTIDINE KINASE"/>
    <property type="match status" value="1"/>
</dbReference>
<feature type="domain" description="Histidine kinase" evidence="13">
    <location>
        <begin position="160"/>
        <end position="375"/>
    </location>
</feature>
<evidence type="ECO:0000256" key="9">
    <source>
        <dbReference type="ARBA" id="ARBA00022840"/>
    </source>
</evidence>
<dbReference type="CDD" id="cd16922">
    <property type="entry name" value="HATPase_EvgS-ArcB-TorS-like"/>
    <property type="match status" value="1"/>
</dbReference>
<dbReference type="InterPro" id="IPR003594">
    <property type="entry name" value="HATPase_dom"/>
</dbReference>
<evidence type="ECO:0000256" key="5">
    <source>
        <dbReference type="ARBA" id="ARBA00022553"/>
    </source>
</evidence>
<evidence type="ECO:0000259" key="13">
    <source>
        <dbReference type="PROSITE" id="PS50109"/>
    </source>
</evidence>
<dbReference type="GO" id="GO:0005524">
    <property type="term" value="F:ATP binding"/>
    <property type="evidence" value="ECO:0007669"/>
    <property type="project" value="UniProtKB-KW"/>
</dbReference>
<dbReference type="EMBL" id="MAAO01000008">
    <property type="protein sequence ID" value="OUR95273.1"/>
    <property type="molecule type" value="Genomic_DNA"/>
</dbReference>
<evidence type="ECO:0000256" key="1">
    <source>
        <dbReference type="ARBA" id="ARBA00000085"/>
    </source>
</evidence>
<dbReference type="InterPro" id="IPR036097">
    <property type="entry name" value="HisK_dim/P_sf"/>
</dbReference>
<proteinExistence type="predicted"/>
<dbReference type="InterPro" id="IPR050736">
    <property type="entry name" value="Sensor_HK_Regulatory"/>
</dbReference>
<dbReference type="SUPFAM" id="SSF47384">
    <property type="entry name" value="Homodimeric domain of signal transducing histidine kinase"/>
    <property type="match status" value="1"/>
</dbReference>
<dbReference type="InterPro" id="IPR036890">
    <property type="entry name" value="HATPase_C_sf"/>
</dbReference>
<keyword evidence="10" id="KW-0902">Two-component regulatory system</keyword>
<name>A0A1Y5F3W2_9BACT</name>
<evidence type="ECO:0000256" key="6">
    <source>
        <dbReference type="ARBA" id="ARBA00022679"/>
    </source>
</evidence>
<dbReference type="PROSITE" id="PS50109">
    <property type="entry name" value="HIS_KIN"/>
    <property type="match status" value="1"/>
</dbReference>
<keyword evidence="8" id="KW-0418">Kinase</keyword>
<dbReference type="InterPro" id="IPR004358">
    <property type="entry name" value="Sig_transdc_His_kin-like_C"/>
</dbReference>
<keyword evidence="9" id="KW-0067">ATP-binding</keyword>
<dbReference type="GO" id="GO:0000155">
    <property type="term" value="F:phosphorelay sensor kinase activity"/>
    <property type="evidence" value="ECO:0007669"/>
    <property type="project" value="InterPro"/>
</dbReference>
<evidence type="ECO:0000313" key="16">
    <source>
        <dbReference type="Proteomes" id="UP000196531"/>
    </source>
</evidence>
<sequence length="381" mass="43128">MINNVLFLDDDRDILDIFKSFIDHNNLSNPGVREEHQINSNNYLIKPLYCSLGEEALSMFKQQEITQSPIKVAFLDITLPKGDDGIMIAKKIREMSPYTEIVIVTGHDVDHIERIGKEIGNTSKLLFLKKPFAKDEVLQMIKNLCLKFDLETIKEELVTNVSHELRTPLSCLLGFSNLLLEDKKLSKEHKETVGIILRNAQTMNRMITELIDTMELEGNSLKVRKSDINSLDLIQNIFQKSRPLSVKNGINIKVNEESDNFNFNSDEFKLEQCLLNLISNAIKFTDNGEITISCKRTNKEIIISVTDTGIGIKETELRTIFNPFMRIENTHHNVQGLGLGLSLCKNLVNLLGGEIKVKSNLGLGSQFTILLPNHETNYNAA</sequence>
<evidence type="ECO:0000259" key="14">
    <source>
        <dbReference type="PROSITE" id="PS50110"/>
    </source>
</evidence>
<gene>
    <name evidence="15" type="ORF">A9Q84_15640</name>
</gene>
<comment type="caution">
    <text evidence="15">The sequence shown here is derived from an EMBL/GenBank/DDBJ whole genome shotgun (WGS) entry which is preliminary data.</text>
</comment>
<keyword evidence="4" id="KW-1003">Cell membrane</keyword>
<evidence type="ECO:0000256" key="3">
    <source>
        <dbReference type="ARBA" id="ARBA00012438"/>
    </source>
</evidence>
<keyword evidence="5 12" id="KW-0597">Phosphoprotein</keyword>
<dbReference type="SMART" id="SM00388">
    <property type="entry name" value="HisKA"/>
    <property type="match status" value="1"/>
</dbReference>
<keyword evidence="6" id="KW-0808">Transferase</keyword>
<dbReference type="GO" id="GO:0005886">
    <property type="term" value="C:plasma membrane"/>
    <property type="evidence" value="ECO:0007669"/>
    <property type="project" value="UniProtKB-SubCell"/>
</dbReference>
<dbReference type="InterPro" id="IPR011006">
    <property type="entry name" value="CheY-like_superfamily"/>
</dbReference>
<reference evidence="16" key="1">
    <citation type="journal article" date="2017" name="Proc. Natl. Acad. Sci. U.S.A.">
        <title>Simulation of Deepwater Horizon oil plume reveals substrate specialization within a complex community of hydrocarbon-degraders.</title>
        <authorList>
            <person name="Hu P."/>
            <person name="Dubinsky E.A."/>
            <person name="Probst A.J."/>
            <person name="Wang J."/>
            <person name="Sieber C.M.K."/>
            <person name="Tom L.M."/>
            <person name="Gardinali P."/>
            <person name="Banfield J.F."/>
            <person name="Atlas R.M."/>
            <person name="Andersen G.L."/>
        </authorList>
    </citation>
    <scope>NUCLEOTIDE SEQUENCE [LARGE SCALE GENOMIC DNA]</scope>
</reference>
<organism evidence="15 16">
    <name type="scientific">Halobacteriovorax marinus</name>
    <dbReference type="NCBI Taxonomy" id="97084"/>
    <lineage>
        <taxon>Bacteria</taxon>
        <taxon>Pseudomonadati</taxon>
        <taxon>Bdellovibrionota</taxon>
        <taxon>Bacteriovoracia</taxon>
        <taxon>Bacteriovoracales</taxon>
        <taxon>Halobacteriovoraceae</taxon>
        <taxon>Halobacteriovorax</taxon>
    </lineage>
</organism>
<evidence type="ECO:0000256" key="2">
    <source>
        <dbReference type="ARBA" id="ARBA00004236"/>
    </source>
</evidence>
<evidence type="ECO:0000256" key="8">
    <source>
        <dbReference type="ARBA" id="ARBA00022777"/>
    </source>
</evidence>
<protein>
    <recommendedName>
        <fullName evidence="3">histidine kinase</fullName>
        <ecNumber evidence="3">2.7.13.3</ecNumber>
    </recommendedName>
</protein>
<evidence type="ECO:0000313" key="15">
    <source>
        <dbReference type="EMBL" id="OUR95273.1"/>
    </source>
</evidence>
<dbReference type="CDD" id="cd00082">
    <property type="entry name" value="HisKA"/>
    <property type="match status" value="1"/>
</dbReference>
<feature type="domain" description="Response regulatory" evidence="14">
    <location>
        <begin position="4"/>
        <end position="145"/>
    </location>
</feature>
<dbReference type="AlphaFoldDB" id="A0A1Y5F3W2"/>
<dbReference type="Pfam" id="PF00512">
    <property type="entry name" value="HisKA"/>
    <property type="match status" value="1"/>
</dbReference>
<feature type="modified residue" description="4-aspartylphosphate" evidence="12">
    <location>
        <position position="76"/>
    </location>
</feature>
<dbReference type="InterPro" id="IPR005467">
    <property type="entry name" value="His_kinase_dom"/>
</dbReference>
<dbReference type="EC" id="2.7.13.3" evidence="3"/>
<dbReference type="PROSITE" id="PS50110">
    <property type="entry name" value="RESPONSE_REGULATORY"/>
    <property type="match status" value="1"/>
</dbReference>
<dbReference type="Gene3D" id="3.40.50.2300">
    <property type="match status" value="1"/>
</dbReference>
<evidence type="ECO:0000256" key="11">
    <source>
        <dbReference type="ARBA" id="ARBA00023136"/>
    </source>
</evidence>
<dbReference type="Proteomes" id="UP000196531">
    <property type="component" value="Unassembled WGS sequence"/>
</dbReference>
<comment type="subcellular location">
    <subcellularLocation>
        <location evidence="2">Cell membrane</location>
    </subcellularLocation>
</comment>
<dbReference type="FunFam" id="3.30.565.10:FF:000023">
    <property type="entry name" value="PAS domain-containing sensor histidine kinase"/>
    <property type="match status" value="1"/>
</dbReference>
<dbReference type="PANTHER" id="PTHR43711:SF26">
    <property type="entry name" value="SENSOR HISTIDINE KINASE RCSC"/>
    <property type="match status" value="1"/>
</dbReference>
<evidence type="ECO:0000256" key="7">
    <source>
        <dbReference type="ARBA" id="ARBA00022741"/>
    </source>
</evidence>
<dbReference type="SMART" id="SM00387">
    <property type="entry name" value="HATPase_c"/>
    <property type="match status" value="1"/>
</dbReference>
<dbReference type="PRINTS" id="PR00344">
    <property type="entry name" value="BCTRLSENSOR"/>
</dbReference>
<dbReference type="Pfam" id="PF02518">
    <property type="entry name" value="HATPase_c"/>
    <property type="match status" value="1"/>
</dbReference>
<keyword evidence="7" id="KW-0547">Nucleotide-binding</keyword>
<evidence type="ECO:0000256" key="4">
    <source>
        <dbReference type="ARBA" id="ARBA00022475"/>
    </source>
</evidence>
<dbReference type="InterPro" id="IPR003661">
    <property type="entry name" value="HisK_dim/P_dom"/>
</dbReference>
<dbReference type="Gene3D" id="3.30.565.10">
    <property type="entry name" value="Histidine kinase-like ATPase, C-terminal domain"/>
    <property type="match status" value="1"/>
</dbReference>
<dbReference type="SUPFAM" id="SSF52172">
    <property type="entry name" value="CheY-like"/>
    <property type="match status" value="1"/>
</dbReference>
<dbReference type="Pfam" id="PF00072">
    <property type="entry name" value="Response_reg"/>
    <property type="match status" value="1"/>
</dbReference>